<evidence type="ECO:0000313" key="1">
    <source>
        <dbReference type="EMBL" id="RAL11423.1"/>
    </source>
</evidence>
<name>A0A395HVI2_ASPHC</name>
<reference evidence="1 2" key="1">
    <citation type="submission" date="2018-02" db="EMBL/GenBank/DDBJ databases">
        <title>The genomes of Aspergillus section Nigri reveals drivers in fungal speciation.</title>
        <authorList>
            <consortium name="DOE Joint Genome Institute"/>
            <person name="Vesth T.C."/>
            <person name="Nybo J."/>
            <person name="Theobald S."/>
            <person name="Brandl J."/>
            <person name="Frisvad J.C."/>
            <person name="Nielsen K.F."/>
            <person name="Lyhne E.K."/>
            <person name="Kogle M.E."/>
            <person name="Kuo A."/>
            <person name="Riley R."/>
            <person name="Clum A."/>
            <person name="Nolan M."/>
            <person name="Lipzen A."/>
            <person name="Salamov A."/>
            <person name="Henrissat B."/>
            <person name="Wiebenga A."/>
            <person name="De vries R.P."/>
            <person name="Grigoriev I.V."/>
            <person name="Mortensen U.H."/>
            <person name="Andersen M.R."/>
            <person name="Baker S.E."/>
        </authorList>
    </citation>
    <scope>NUCLEOTIDE SEQUENCE [LARGE SCALE GENOMIC DNA]</scope>
    <source>
        <strain evidence="1 2">CBS 101889</strain>
    </source>
</reference>
<organism evidence="1 2">
    <name type="scientific">Aspergillus homomorphus (strain CBS 101889)</name>
    <dbReference type="NCBI Taxonomy" id="1450537"/>
    <lineage>
        <taxon>Eukaryota</taxon>
        <taxon>Fungi</taxon>
        <taxon>Dikarya</taxon>
        <taxon>Ascomycota</taxon>
        <taxon>Pezizomycotina</taxon>
        <taxon>Eurotiomycetes</taxon>
        <taxon>Eurotiomycetidae</taxon>
        <taxon>Eurotiales</taxon>
        <taxon>Aspergillaceae</taxon>
        <taxon>Aspergillus</taxon>
        <taxon>Aspergillus subgen. Circumdati</taxon>
    </lineage>
</organism>
<dbReference type="OrthoDB" id="4482585at2759"/>
<gene>
    <name evidence="1" type="ORF">BO97DRAFT_425424</name>
</gene>
<sequence>MPPKLETLIVKGEVSMVEPNEVGSLTFDHSNTSPKAINALGTRNLNWYKSVAVVMATQHCAVIAHIPSDSPDDRLISNGLKAFIDKCRATVPADDRWPRHFAIINPVEDTDSDITNFRRDRIVAFLADHHQPGDLKPKVFNYVVSMEYDWTKALVFVDARTPGKVTIFVEDQDAITFYSTS</sequence>
<dbReference type="AlphaFoldDB" id="A0A395HVI2"/>
<dbReference type="Proteomes" id="UP000248961">
    <property type="component" value="Unassembled WGS sequence"/>
</dbReference>
<dbReference type="EMBL" id="KZ824288">
    <property type="protein sequence ID" value="RAL11423.1"/>
    <property type="molecule type" value="Genomic_DNA"/>
</dbReference>
<proteinExistence type="predicted"/>
<dbReference type="RefSeq" id="XP_025550577.1">
    <property type="nucleotide sequence ID" value="XM_025697062.1"/>
</dbReference>
<evidence type="ECO:0000313" key="2">
    <source>
        <dbReference type="Proteomes" id="UP000248961"/>
    </source>
</evidence>
<accession>A0A395HVI2</accession>
<protein>
    <submittedName>
        <fullName evidence="1">Uncharacterized protein</fullName>
    </submittedName>
</protein>
<dbReference type="VEuPathDB" id="FungiDB:BO97DRAFT_425424"/>
<keyword evidence="2" id="KW-1185">Reference proteome</keyword>
<dbReference type="GeneID" id="37201351"/>